<evidence type="ECO:0000313" key="5">
    <source>
        <dbReference type="Proteomes" id="UP001432322"/>
    </source>
</evidence>
<name>A0AAV5VBL8_9BILA</name>
<comment type="caution">
    <text evidence="4">The sequence shown here is derived from an EMBL/GenBank/DDBJ whole genome shotgun (WGS) entry which is preliminary data.</text>
</comment>
<dbReference type="GO" id="GO:0019207">
    <property type="term" value="F:kinase regulator activity"/>
    <property type="evidence" value="ECO:0007669"/>
    <property type="project" value="TreeGrafter"/>
</dbReference>
<dbReference type="FunFam" id="3.30.2280.10:FF:000004">
    <property type="entry name" value="Protein CBG05668"/>
    <property type="match status" value="1"/>
</dbReference>
<accession>A0AAV5VBL8</accession>
<dbReference type="PANTHER" id="PTHR12490:SF2">
    <property type="entry name" value="GSKIP DOMAIN-CONTAINING PROTEIN"/>
    <property type="match status" value="1"/>
</dbReference>
<dbReference type="Gene3D" id="3.30.2280.10">
    <property type="entry name" value="Hypothetical protein (hspc210)"/>
    <property type="match status" value="1"/>
</dbReference>
<feature type="domain" description="GSKIP" evidence="3">
    <location>
        <begin position="71"/>
        <end position="175"/>
    </location>
</feature>
<evidence type="ECO:0000256" key="2">
    <source>
        <dbReference type="SAM" id="SignalP"/>
    </source>
</evidence>
<keyword evidence="2" id="KW-0732">Signal</keyword>
<dbReference type="AlphaFoldDB" id="A0AAV5VBL8"/>
<dbReference type="SUPFAM" id="SSF103107">
    <property type="entry name" value="Hypothetical protein c14orf129, hspc210"/>
    <property type="match status" value="1"/>
</dbReference>
<evidence type="ECO:0000256" key="1">
    <source>
        <dbReference type="ARBA" id="ARBA00009571"/>
    </source>
</evidence>
<dbReference type="PANTHER" id="PTHR12490">
    <property type="entry name" value="GSK3B-INTERACTING PROTEIN"/>
    <property type="match status" value="1"/>
</dbReference>
<feature type="chain" id="PRO_5043383385" description="GSKIP domain-containing protein" evidence="2">
    <location>
        <begin position="23"/>
        <end position="180"/>
    </location>
</feature>
<organism evidence="4 5">
    <name type="scientific">Pristionchus fissidentatus</name>
    <dbReference type="NCBI Taxonomy" id="1538716"/>
    <lineage>
        <taxon>Eukaryota</taxon>
        <taxon>Metazoa</taxon>
        <taxon>Ecdysozoa</taxon>
        <taxon>Nematoda</taxon>
        <taxon>Chromadorea</taxon>
        <taxon>Rhabditida</taxon>
        <taxon>Rhabditina</taxon>
        <taxon>Diplogasteromorpha</taxon>
        <taxon>Diplogasteroidea</taxon>
        <taxon>Neodiplogasteridae</taxon>
        <taxon>Pristionchus</taxon>
    </lineage>
</organism>
<gene>
    <name evidence="4" type="ORF">PFISCL1PPCAC_8078</name>
</gene>
<dbReference type="EMBL" id="BTSY01000002">
    <property type="protein sequence ID" value="GMT16781.1"/>
    <property type="molecule type" value="Genomic_DNA"/>
</dbReference>
<sequence length="180" mass="19686">SPISRCFFSFFVAFNFQTCSSCAPLPFLGAMANDTLADGEITVSEGNTSSGSPPEPSKPLCVSCGPSTALEEEAMLALKEAAPSVTSISISEMLPRTSDLLFMNLTTLEGQTYCIELCQKGYRIASARQDCMNGDFRQLDLHIRYFESIYQLLDTLSPSHRDKFASSLAEKLSNLPKDNE</sequence>
<reference evidence="4" key="1">
    <citation type="submission" date="2023-10" db="EMBL/GenBank/DDBJ databases">
        <title>Genome assembly of Pristionchus species.</title>
        <authorList>
            <person name="Yoshida K."/>
            <person name="Sommer R.J."/>
        </authorList>
    </citation>
    <scope>NUCLEOTIDE SEQUENCE</scope>
    <source>
        <strain evidence="4">RS5133</strain>
    </source>
</reference>
<dbReference type="GO" id="GO:0005737">
    <property type="term" value="C:cytoplasm"/>
    <property type="evidence" value="ECO:0007669"/>
    <property type="project" value="TreeGrafter"/>
</dbReference>
<feature type="signal peptide" evidence="2">
    <location>
        <begin position="1"/>
        <end position="22"/>
    </location>
</feature>
<dbReference type="GO" id="GO:0051018">
    <property type="term" value="F:protein kinase A binding"/>
    <property type="evidence" value="ECO:0007669"/>
    <property type="project" value="TreeGrafter"/>
</dbReference>
<proteinExistence type="inferred from homology"/>
<protein>
    <recommendedName>
        <fullName evidence="3">GSKIP domain-containing protein</fullName>
    </recommendedName>
</protein>
<dbReference type="GO" id="GO:0060828">
    <property type="term" value="P:regulation of canonical Wnt signaling pathway"/>
    <property type="evidence" value="ECO:0007669"/>
    <property type="project" value="InterPro"/>
</dbReference>
<evidence type="ECO:0000259" key="3">
    <source>
        <dbReference type="Pfam" id="PF05303"/>
    </source>
</evidence>
<dbReference type="Pfam" id="PF05303">
    <property type="entry name" value="GSKIP_dom"/>
    <property type="match status" value="1"/>
</dbReference>
<evidence type="ECO:0000313" key="4">
    <source>
        <dbReference type="EMBL" id="GMT16781.1"/>
    </source>
</evidence>
<comment type="similarity">
    <text evidence="1">Belongs to the GSKIP family.</text>
</comment>
<dbReference type="InterPro" id="IPR007967">
    <property type="entry name" value="GSKIP_dom"/>
</dbReference>
<dbReference type="Proteomes" id="UP001432322">
    <property type="component" value="Unassembled WGS sequence"/>
</dbReference>
<keyword evidence="5" id="KW-1185">Reference proteome</keyword>
<feature type="non-terminal residue" evidence="4">
    <location>
        <position position="1"/>
    </location>
</feature>
<dbReference type="InterPro" id="IPR037395">
    <property type="entry name" value="GSKIP"/>
</dbReference>
<dbReference type="InterPro" id="IPR023231">
    <property type="entry name" value="GSKIP_dom_sf"/>
</dbReference>